<reference evidence="1" key="1">
    <citation type="journal article" date="2022" name="Arch. Microbiol.">
        <title>Microbulbifer okhotskensis sp. nov., isolated from a deep bottom sediment of the Okhotsk Sea.</title>
        <authorList>
            <person name="Romanenko L."/>
            <person name="Kurilenko V."/>
            <person name="Otstavnykh N."/>
            <person name="Velansky P."/>
            <person name="Isaeva M."/>
            <person name="Mikhailov V."/>
        </authorList>
    </citation>
    <scope>NUCLEOTIDE SEQUENCE</scope>
    <source>
        <strain evidence="1">OS29</strain>
    </source>
</reference>
<proteinExistence type="predicted"/>
<dbReference type="RefSeq" id="WP_252470050.1">
    <property type="nucleotide sequence ID" value="NZ_JALBWM010000064.1"/>
</dbReference>
<keyword evidence="2" id="KW-1185">Reference proteome</keyword>
<dbReference type="EMBL" id="JALBWM010000064">
    <property type="protein sequence ID" value="MCO1335476.1"/>
    <property type="molecule type" value="Genomic_DNA"/>
</dbReference>
<dbReference type="InterPro" id="IPR006522">
    <property type="entry name" value="Phage_virion_morphogenesis"/>
</dbReference>
<evidence type="ECO:0000313" key="2">
    <source>
        <dbReference type="Proteomes" id="UP001139028"/>
    </source>
</evidence>
<dbReference type="Proteomes" id="UP001139028">
    <property type="component" value="Unassembled WGS sequence"/>
</dbReference>
<organism evidence="1 2">
    <name type="scientific">Microbulbifer okhotskensis</name>
    <dbReference type="NCBI Taxonomy" id="2926617"/>
    <lineage>
        <taxon>Bacteria</taxon>
        <taxon>Pseudomonadati</taxon>
        <taxon>Pseudomonadota</taxon>
        <taxon>Gammaproteobacteria</taxon>
        <taxon>Cellvibrionales</taxon>
        <taxon>Microbulbiferaceae</taxon>
        <taxon>Microbulbifer</taxon>
    </lineage>
</organism>
<sequence>MAGARIELDAREASNTLSALAGSLENPAPLLRDIGEYLLQVHRNRFRTQTSPEGVPWAALSPSYLKRKPKNQGKVLTLSGLLRNTLRYQVLGTELLFGTDRPYGAVHQFGAAQGQFGKTKRGSPIPWGHIPARPWLGTSAEDDREILALTRDYLEFATGASAPL</sequence>
<dbReference type="AlphaFoldDB" id="A0A9X2J8F1"/>
<gene>
    <name evidence="1" type="ORF">MO867_14145</name>
</gene>
<comment type="caution">
    <text evidence="1">The sequence shown here is derived from an EMBL/GenBank/DDBJ whole genome shotgun (WGS) entry which is preliminary data.</text>
</comment>
<dbReference type="NCBIfam" id="TIGR01635">
    <property type="entry name" value="tail_comp_S"/>
    <property type="match status" value="1"/>
</dbReference>
<dbReference type="Pfam" id="PF05069">
    <property type="entry name" value="Phage_tail_S"/>
    <property type="match status" value="1"/>
</dbReference>
<protein>
    <submittedName>
        <fullName evidence="1">Phage virion morphogenesis protein</fullName>
    </submittedName>
</protein>
<name>A0A9X2J8F1_9GAMM</name>
<accession>A0A9X2J8F1</accession>
<evidence type="ECO:0000313" key="1">
    <source>
        <dbReference type="EMBL" id="MCO1335476.1"/>
    </source>
</evidence>